<evidence type="ECO:0000256" key="1">
    <source>
        <dbReference type="SAM" id="SignalP"/>
    </source>
</evidence>
<evidence type="ECO:0000313" key="3">
    <source>
        <dbReference type="Proteomes" id="UP000323632"/>
    </source>
</evidence>
<dbReference type="EMBL" id="VWSH01000002">
    <property type="protein sequence ID" value="KAA5534673.1"/>
    <property type="molecule type" value="Genomic_DNA"/>
</dbReference>
<dbReference type="Pfam" id="PF12099">
    <property type="entry name" value="DUF3575"/>
    <property type="match status" value="1"/>
</dbReference>
<dbReference type="SUPFAM" id="SSF103515">
    <property type="entry name" value="Autotransporter"/>
    <property type="match status" value="1"/>
</dbReference>
<organism evidence="2 3">
    <name type="scientific">Taibaiella lutea</name>
    <dbReference type="NCBI Taxonomy" id="2608001"/>
    <lineage>
        <taxon>Bacteria</taxon>
        <taxon>Pseudomonadati</taxon>
        <taxon>Bacteroidota</taxon>
        <taxon>Chitinophagia</taxon>
        <taxon>Chitinophagales</taxon>
        <taxon>Chitinophagaceae</taxon>
        <taxon>Taibaiella</taxon>
    </lineage>
</organism>
<dbReference type="AlphaFoldDB" id="A0A5M6CI28"/>
<reference evidence="2 3" key="1">
    <citation type="submission" date="2019-09" db="EMBL/GenBank/DDBJ databases">
        <title>Genome sequence and assembly of Taibaiella sp.</title>
        <authorList>
            <person name="Chhetri G."/>
        </authorList>
    </citation>
    <scope>NUCLEOTIDE SEQUENCE [LARGE SCALE GENOMIC DNA]</scope>
    <source>
        <strain evidence="2 3">KVB11</strain>
    </source>
</reference>
<keyword evidence="3" id="KW-1185">Reference proteome</keyword>
<dbReference type="RefSeq" id="WP_150032352.1">
    <property type="nucleotide sequence ID" value="NZ_VWSH01000002.1"/>
</dbReference>
<feature type="chain" id="PRO_5024429905" evidence="1">
    <location>
        <begin position="18"/>
        <end position="285"/>
    </location>
</feature>
<keyword evidence="1" id="KW-0732">Signal</keyword>
<comment type="caution">
    <text evidence="2">The sequence shown here is derived from an EMBL/GenBank/DDBJ whole genome shotgun (WGS) entry which is preliminary data.</text>
</comment>
<protein>
    <submittedName>
        <fullName evidence="2">DUF3575 domain-containing protein</fullName>
    </submittedName>
</protein>
<proteinExistence type="predicted"/>
<dbReference type="InterPro" id="IPR021958">
    <property type="entry name" value="DUF3575"/>
</dbReference>
<name>A0A5M6CI28_9BACT</name>
<evidence type="ECO:0000313" key="2">
    <source>
        <dbReference type="EMBL" id="KAA5534673.1"/>
    </source>
</evidence>
<accession>A0A5M6CI28</accession>
<dbReference type="InterPro" id="IPR036709">
    <property type="entry name" value="Autotransporte_beta_dom_sf"/>
</dbReference>
<sequence length="285" mass="31474">MKKTLLTLILLSSVVYAVYAAKHETISAPATSTIKTAENDDEASADNSDDQMSADITSQNIVKMNFSSLVVKNFSFQYERVLVPKLSACLGIRFMPKSGLPFSGTVASKIEEDDDNDDATTQFIKKMDMGGWAITPELRYYFGRGNGKGFYAGLFVRYERFDLNSVYVYKDDNNVTTNIGFDGHYSSAGVGLMIGSQFMLSSRFTLDWWILGPYYAKPKVELSGSGFNLSDKDRDQLNENLNGIEIDFSSFKTTSVVSNTTASLKVDGGSLPLVRGFGLCLGFRF</sequence>
<dbReference type="Proteomes" id="UP000323632">
    <property type="component" value="Unassembled WGS sequence"/>
</dbReference>
<gene>
    <name evidence="2" type="ORF">F0919_08645</name>
</gene>
<feature type="signal peptide" evidence="1">
    <location>
        <begin position="1"/>
        <end position="17"/>
    </location>
</feature>